<dbReference type="Pfam" id="PF03992">
    <property type="entry name" value="ABM"/>
    <property type="match status" value="1"/>
</dbReference>
<proteinExistence type="predicted"/>
<feature type="domain" description="ABM" evidence="1">
    <location>
        <begin position="2"/>
        <end position="90"/>
    </location>
</feature>
<dbReference type="AlphaFoldDB" id="N0E5V3"/>
<accession>N0E5V3</accession>
<evidence type="ECO:0000313" key="2">
    <source>
        <dbReference type="EMBL" id="CCH70699.1"/>
    </source>
</evidence>
<gene>
    <name evidence="2" type="ORF">BN10_640024</name>
</gene>
<dbReference type="InterPro" id="IPR050744">
    <property type="entry name" value="AI-2_Isomerase_LsrG"/>
</dbReference>
<comment type="caution">
    <text evidence="2">The sequence shown here is derived from an EMBL/GenBank/DDBJ whole genome shotgun (WGS) entry which is preliminary data.</text>
</comment>
<keyword evidence="3" id="KW-1185">Reference proteome</keyword>
<organism evidence="2 3">
    <name type="scientific">Phycicoccus elongatus Lp2</name>
    <dbReference type="NCBI Taxonomy" id="1193181"/>
    <lineage>
        <taxon>Bacteria</taxon>
        <taxon>Bacillati</taxon>
        <taxon>Actinomycetota</taxon>
        <taxon>Actinomycetes</taxon>
        <taxon>Micrococcales</taxon>
        <taxon>Intrasporangiaceae</taxon>
        <taxon>Phycicoccus</taxon>
    </lineage>
</organism>
<protein>
    <submittedName>
        <fullName evidence="2">Antibiotic biosynthesis monooxygenase</fullName>
    </submittedName>
</protein>
<reference evidence="2 3" key="1">
    <citation type="journal article" date="2013" name="ISME J.">
        <title>A metabolic model for members of the genus Tetrasphaera involved in enhanced biological phosphorus removal.</title>
        <authorList>
            <person name="Kristiansen R."/>
            <person name="Nguyen H.T.T."/>
            <person name="Saunders A.M."/>
            <person name="Nielsen J.L."/>
            <person name="Wimmer R."/>
            <person name="Le V.Q."/>
            <person name="McIlroy S.J."/>
            <person name="Petrovski S."/>
            <person name="Seviour R.J."/>
            <person name="Calteau A."/>
            <person name="Nielsen K.L."/>
            <person name="Nielsen P.H."/>
        </authorList>
    </citation>
    <scope>NUCLEOTIDE SEQUENCE [LARGE SCALE GENOMIC DNA]</scope>
    <source>
        <strain evidence="2 3">Lp2</strain>
    </source>
</reference>
<dbReference type="EMBL" id="CAIZ01000135">
    <property type="protein sequence ID" value="CCH70699.1"/>
    <property type="molecule type" value="Genomic_DNA"/>
</dbReference>
<keyword evidence="2" id="KW-0560">Oxidoreductase</keyword>
<dbReference type="SUPFAM" id="SSF54909">
    <property type="entry name" value="Dimeric alpha+beta barrel"/>
    <property type="match status" value="1"/>
</dbReference>
<dbReference type="PANTHER" id="PTHR33336:SF3">
    <property type="entry name" value="ABM DOMAIN-CONTAINING PROTEIN"/>
    <property type="match status" value="1"/>
</dbReference>
<dbReference type="InterPro" id="IPR011008">
    <property type="entry name" value="Dimeric_a/b-barrel"/>
</dbReference>
<keyword evidence="2" id="KW-0503">Monooxygenase</keyword>
<dbReference type="InterPro" id="IPR007138">
    <property type="entry name" value="ABM_dom"/>
</dbReference>
<dbReference type="Gene3D" id="3.30.70.100">
    <property type="match status" value="1"/>
</dbReference>
<evidence type="ECO:0000259" key="1">
    <source>
        <dbReference type="PROSITE" id="PS51725"/>
    </source>
</evidence>
<dbReference type="STRING" id="1193181.BN10_640024"/>
<sequence length="108" mass="12234">MILIVVKWHVKPEFRDTFLDQVADFTAATRAEPGNLWFDWSRSVDNPDEFILVEAFEEGDAPAEHVNSAHFKKAQLEIPPLLSRTPDIINVQVNGNEWSALGEMAVKD</sequence>
<dbReference type="RefSeq" id="WP_010850542.1">
    <property type="nucleotide sequence ID" value="NZ_HF570956.1"/>
</dbReference>
<name>N0E5V3_9MICO</name>
<dbReference type="PANTHER" id="PTHR33336">
    <property type="entry name" value="QUINOL MONOOXYGENASE YGIN-RELATED"/>
    <property type="match status" value="1"/>
</dbReference>
<dbReference type="HOGENOM" id="CLU_131496_7_0_11"/>
<dbReference type="Proteomes" id="UP000013167">
    <property type="component" value="Unassembled WGS sequence"/>
</dbReference>
<dbReference type="eggNOG" id="COG1359">
    <property type="taxonomic scope" value="Bacteria"/>
</dbReference>
<dbReference type="GO" id="GO:0004497">
    <property type="term" value="F:monooxygenase activity"/>
    <property type="evidence" value="ECO:0007669"/>
    <property type="project" value="UniProtKB-KW"/>
</dbReference>
<dbReference type="PROSITE" id="PS51725">
    <property type="entry name" value="ABM"/>
    <property type="match status" value="1"/>
</dbReference>
<dbReference type="OrthoDB" id="8452260at2"/>
<evidence type="ECO:0000313" key="3">
    <source>
        <dbReference type="Proteomes" id="UP000013167"/>
    </source>
</evidence>